<keyword evidence="1" id="KW-0812">Transmembrane</keyword>
<keyword evidence="1" id="KW-0472">Membrane</keyword>
<gene>
    <name evidence="2" type="ORF">SAMN02787113_02536</name>
</gene>
<dbReference type="AlphaFoldDB" id="A0A1H9JJ83"/>
<feature type="transmembrane region" description="Helical" evidence="1">
    <location>
        <begin position="51"/>
        <end position="77"/>
    </location>
</feature>
<evidence type="ECO:0000313" key="2">
    <source>
        <dbReference type="EMBL" id="SEQ86896.1"/>
    </source>
</evidence>
<dbReference type="EMBL" id="FOEL01000008">
    <property type="protein sequence ID" value="SEQ86896.1"/>
    <property type="molecule type" value="Genomic_DNA"/>
</dbReference>
<comment type="caution">
    <text evidence="2">The sequence shown here is derived from an EMBL/GenBank/DDBJ whole genome shotgun (WGS) entry which is preliminary data.</text>
</comment>
<dbReference type="Proteomes" id="UP000199410">
    <property type="component" value="Unassembled WGS sequence"/>
</dbReference>
<reference evidence="2 3" key="1">
    <citation type="submission" date="2016-10" db="EMBL/GenBank/DDBJ databases">
        <authorList>
            <person name="Varghese N."/>
            <person name="Submissions S."/>
        </authorList>
    </citation>
    <scope>NUCLEOTIDE SEQUENCE [LARGE SCALE GENOMIC DNA]</scope>
    <source>
        <strain evidence="2 3">TC-13</strain>
    </source>
</reference>
<name>A0A1H9JJ83_9BACI</name>
<dbReference type="RefSeq" id="WP_089986217.1">
    <property type="nucleotide sequence ID" value="NZ_FMVP01000008.1"/>
</dbReference>
<sequence>MKEKVKEFINEYIFSKYLWSNYSYILLITIAFLMLMIISHFWSLISTAENFWISVLPSAFVDVISIVISTIIVAIFINNYQSNKEKNNLYKILKVPQQDLINGLLSPYFVILRQLYSDDKATFKIYNINDFIEDHISNEILDKEIIKYKSYWNKASLQDLIDSGEVNVEEVLNDKDYASVKAELYGYKKESL</sequence>
<accession>A0A1H9JJ83</accession>
<feature type="transmembrane region" description="Helical" evidence="1">
    <location>
        <begin position="21"/>
        <end position="45"/>
    </location>
</feature>
<protein>
    <submittedName>
        <fullName evidence="2">Uncharacterized protein</fullName>
    </submittedName>
</protein>
<organism evidence="2 3">
    <name type="scientific">Lysinibacillus fusiformis</name>
    <dbReference type="NCBI Taxonomy" id="28031"/>
    <lineage>
        <taxon>Bacteria</taxon>
        <taxon>Bacillati</taxon>
        <taxon>Bacillota</taxon>
        <taxon>Bacilli</taxon>
        <taxon>Bacillales</taxon>
        <taxon>Bacillaceae</taxon>
        <taxon>Lysinibacillus</taxon>
    </lineage>
</organism>
<evidence type="ECO:0000313" key="3">
    <source>
        <dbReference type="Proteomes" id="UP000199410"/>
    </source>
</evidence>
<keyword evidence="1" id="KW-1133">Transmembrane helix</keyword>
<proteinExistence type="predicted"/>
<evidence type="ECO:0000256" key="1">
    <source>
        <dbReference type="SAM" id="Phobius"/>
    </source>
</evidence>